<sequence length="335" mass="39146">MIFDVISKYHLLLRLDKHHRYKSWEHCYRYFNKNFISVQNEEVLDHGCLHLAFYLASWGMLRGGAFLLQKDYRVHEYFLKEVVTKSHYHKYYDRELHLNMNKISIEGIDELIQDTTDAFINNIPQINGEDKMINVTDTLASKILLGVYGNVPAYDRYLKAALKRHGIKQQFDEESLMEIVDFYYLNRDEFEKCQRLFREDGSTYTPMKLVDMYFWQVGYFMDNPDDYSEELKKVDEFIAGFYLARGSVQVKSVSKNAGSTEKIREYIIEVLNQAKAQGVTIIDLRSGDIHKNLKLANRMPSICSAMVSLGAFNFEIINDTPSGASSTKVVRYFLK</sequence>
<reference evidence="2" key="1">
    <citation type="journal article" date="2019" name="Int. J. Syst. Evol. Microbiol.">
        <title>The Global Catalogue of Microorganisms (GCM) 10K type strain sequencing project: providing services to taxonomists for standard genome sequencing and annotation.</title>
        <authorList>
            <consortium name="The Broad Institute Genomics Platform"/>
            <consortium name="The Broad Institute Genome Sequencing Center for Infectious Disease"/>
            <person name="Wu L."/>
            <person name="Ma J."/>
        </authorList>
    </citation>
    <scope>NUCLEOTIDE SEQUENCE [LARGE SCALE GENOMIC DNA]</scope>
    <source>
        <strain evidence="2">CGMCC 1.15043</strain>
    </source>
</reference>
<proteinExistence type="predicted"/>
<dbReference type="RefSeq" id="WP_189015324.1">
    <property type="nucleotide sequence ID" value="NZ_BMHE01000027.1"/>
</dbReference>
<name>A0ABQ1EZC0_9BACL</name>
<accession>A0ABQ1EZC0</accession>
<dbReference type="EMBL" id="BMHE01000027">
    <property type="protein sequence ID" value="GFZ94018.1"/>
    <property type="molecule type" value="Genomic_DNA"/>
</dbReference>
<organism evidence="1 2">
    <name type="scientific">Paenibacillus marchantiophytorum</name>
    <dbReference type="NCBI Taxonomy" id="1619310"/>
    <lineage>
        <taxon>Bacteria</taxon>
        <taxon>Bacillati</taxon>
        <taxon>Bacillota</taxon>
        <taxon>Bacilli</taxon>
        <taxon>Bacillales</taxon>
        <taxon>Paenibacillaceae</taxon>
        <taxon>Paenibacillus</taxon>
    </lineage>
</organism>
<keyword evidence="2" id="KW-1185">Reference proteome</keyword>
<comment type="caution">
    <text evidence="1">The sequence shown here is derived from an EMBL/GenBank/DDBJ whole genome shotgun (WGS) entry which is preliminary data.</text>
</comment>
<dbReference type="Proteomes" id="UP000615455">
    <property type="component" value="Unassembled WGS sequence"/>
</dbReference>
<protein>
    <submittedName>
        <fullName evidence="1">Uncharacterized protein</fullName>
    </submittedName>
</protein>
<evidence type="ECO:0000313" key="1">
    <source>
        <dbReference type="EMBL" id="GFZ94018.1"/>
    </source>
</evidence>
<gene>
    <name evidence="1" type="ORF">GCM10008018_45600</name>
</gene>
<evidence type="ECO:0000313" key="2">
    <source>
        <dbReference type="Proteomes" id="UP000615455"/>
    </source>
</evidence>